<dbReference type="InterPro" id="IPR011042">
    <property type="entry name" value="6-blade_b-propeller_TolB-like"/>
</dbReference>
<dbReference type="Proteomes" id="UP001262410">
    <property type="component" value="Unassembled WGS sequence"/>
</dbReference>
<dbReference type="PANTHER" id="PTHR10907:SF47">
    <property type="entry name" value="REGUCALCIN"/>
    <property type="match status" value="1"/>
</dbReference>
<evidence type="ECO:0000259" key="2">
    <source>
        <dbReference type="Pfam" id="PF08450"/>
    </source>
</evidence>
<organism evidence="3 4">
    <name type="scientific">Inquilinus ginsengisoli</name>
    <dbReference type="NCBI Taxonomy" id="363840"/>
    <lineage>
        <taxon>Bacteria</taxon>
        <taxon>Pseudomonadati</taxon>
        <taxon>Pseudomonadota</taxon>
        <taxon>Alphaproteobacteria</taxon>
        <taxon>Rhodospirillales</taxon>
        <taxon>Rhodospirillaceae</taxon>
        <taxon>Inquilinus</taxon>
    </lineage>
</organism>
<dbReference type="PANTHER" id="PTHR10907">
    <property type="entry name" value="REGUCALCIN"/>
    <property type="match status" value="1"/>
</dbReference>
<feature type="domain" description="SMP-30/Gluconolactonase/LRE-like region" evidence="2">
    <location>
        <begin position="15"/>
        <end position="257"/>
    </location>
</feature>
<accession>A0ABU1JWZ2</accession>
<reference evidence="3 4" key="1">
    <citation type="submission" date="2023-07" db="EMBL/GenBank/DDBJ databases">
        <title>Sorghum-associated microbial communities from plants grown in Nebraska, USA.</title>
        <authorList>
            <person name="Schachtman D."/>
        </authorList>
    </citation>
    <scope>NUCLEOTIDE SEQUENCE [LARGE SCALE GENOMIC DNA]</scope>
    <source>
        <strain evidence="3 4">584</strain>
    </source>
</reference>
<comment type="similarity">
    <text evidence="1">Belongs to the SMP-30/CGR1 family.</text>
</comment>
<dbReference type="InterPro" id="IPR005511">
    <property type="entry name" value="SMP-30"/>
</dbReference>
<sequence>MTLSFATIADTRCGVGESPVYDETTEQVFFVDIPACLVHAVDLPTGQRRSWQFESEVGSLGLAASGRLMVALRDRVILFDPRSGERQELCTIEADRPETRLNDGRVGPDGALWVGTMDDRPQKGPIASLYRVDPSGRVERKIEGLIVSNGLAWTADGATMFHTDSRGQWIDRWRFDPRTGTISDRRRIATPDEATGRPDGGSCDAEGFYWSAGVSAGRLNRFSADGDLVESLPVPVPFPTMPCFGGPDFRTLYLTSLRGSHPPEVLARAPLSGALLAAEAPVAGFASWRFLDT</sequence>
<name>A0ABU1JWZ2_9PROT</name>
<evidence type="ECO:0000313" key="3">
    <source>
        <dbReference type="EMBL" id="MDR6293151.1"/>
    </source>
</evidence>
<dbReference type="PRINTS" id="PR01790">
    <property type="entry name" value="SMP30FAMILY"/>
</dbReference>
<proteinExistence type="inferred from homology"/>
<comment type="caution">
    <text evidence="3">The sequence shown here is derived from an EMBL/GenBank/DDBJ whole genome shotgun (WGS) entry which is preliminary data.</text>
</comment>
<dbReference type="Pfam" id="PF08450">
    <property type="entry name" value="SGL"/>
    <property type="match status" value="1"/>
</dbReference>
<dbReference type="EMBL" id="JAVDPW010000011">
    <property type="protein sequence ID" value="MDR6293151.1"/>
    <property type="molecule type" value="Genomic_DNA"/>
</dbReference>
<evidence type="ECO:0000256" key="1">
    <source>
        <dbReference type="ARBA" id="ARBA00008853"/>
    </source>
</evidence>
<dbReference type="Gene3D" id="2.120.10.30">
    <property type="entry name" value="TolB, C-terminal domain"/>
    <property type="match status" value="1"/>
</dbReference>
<dbReference type="RefSeq" id="WP_309799865.1">
    <property type="nucleotide sequence ID" value="NZ_JAVDPW010000011.1"/>
</dbReference>
<dbReference type="InterPro" id="IPR013658">
    <property type="entry name" value="SGL"/>
</dbReference>
<protein>
    <submittedName>
        <fullName evidence="3">Sugar lactone lactonase YvrE</fullName>
    </submittedName>
</protein>
<keyword evidence="4" id="KW-1185">Reference proteome</keyword>
<gene>
    <name evidence="3" type="ORF">E9232_005701</name>
</gene>
<evidence type="ECO:0000313" key="4">
    <source>
        <dbReference type="Proteomes" id="UP001262410"/>
    </source>
</evidence>
<dbReference type="SUPFAM" id="SSF63829">
    <property type="entry name" value="Calcium-dependent phosphotriesterase"/>
    <property type="match status" value="1"/>
</dbReference>